<evidence type="ECO:0000313" key="2">
    <source>
        <dbReference type="Proteomes" id="UP000053240"/>
    </source>
</evidence>
<gene>
    <name evidence="1" type="ORF">RR48_12159</name>
</gene>
<accession>A0A194QXV3</accession>
<proteinExistence type="predicted"/>
<dbReference type="Proteomes" id="UP000053240">
    <property type="component" value="Unassembled WGS sequence"/>
</dbReference>
<dbReference type="EMBL" id="KQ461154">
    <property type="protein sequence ID" value="KPJ08406.1"/>
    <property type="molecule type" value="Genomic_DNA"/>
</dbReference>
<sequence>MALATKVQNVSEAYLFMKLYETVKINGAVQDNLSVRHDRHLPALFQFFRGLRGEENYHHNIQPYYFLPSVLVLPINQQQNTIIQESSGQENYQEISKSLQMKNYAKLISSEKNIDINETFAFNRTVYVKNSNLENMTNEDSKLTLMDNVTERVTTNEIATVICENANTEISTEAFGRYPPAKNNSNFLNSLSLTTDNIEKYENYTNPNSYQEHSELKKNLFDSKHIQTIENHLLPPFEKPLFNTFKPNISEYNDYLPLDDNRWQQFSTQKKDILAVKGFKPLAGKTNI</sequence>
<dbReference type="InParanoid" id="A0A194QXV3"/>
<reference evidence="1 2" key="1">
    <citation type="journal article" date="2015" name="Nat. Commun.">
        <title>Outbred genome sequencing and CRISPR/Cas9 gene editing in butterflies.</title>
        <authorList>
            <person name="Li X."/>
            <person name="Fan D."/>
            <person name="Zhang W."/>
            <person name="Liu G."/>
            <person name="Zhang L."/>
            <person name="Zhao L."/>
            <person name="Fang X."/>
            <person name="Chen L."/>
            <person name="Dong Y."/>
            <person name="Chen Y."/>
            <person name="Ding Y."/>
            <person name="Zhao R."/>
            <person name="Feng M."/>
            <person name="Zhu Y."/>
            <person name="Feng Y."/>
            <person name="Jiang X."/>
            <person name="Zhu D."/>
            <person name="Xiang H."/>
            <person name="Feng X."/>
            <person name="Li S."/>
            <person name="Wang J."/>
            <person name="Zhang G."/>
            <person name="Kronforst M.R."/>
            <person name="Wang W."/>
        </authorList>
    </citation>
    <scope>NUCLEOTIDE SEQUENCE [LARGE SCALE GENOMIC DNA]</scope>
    <source>
        <strain evidence="1">Ya'a_city_454_Pm</strain>
        <tissue evidence="1">Whole body</tissue>
    </source>
</reference>
<evidence type="ECO:0000313" key="1">
    <source>
        <dbReference type="EMBL" id="KPJ08406.1"/>
    </source>
</evidence>
<dbReference type="AlphaFoldDB" id="A0A194QXV3"/>
<organism evidence="1 2">
    <name type="scientific">Papilio machaon</name>
    <name type="common">Old World swallowtail butterfly</name>
    <dbReference type="NCBI Taxonomy" id="76193"/>
    <lineage>
        <taxon>Eukaryota</taxon>
        <taxon>Metazoa</taxon>
        <taxon>Ecdysozoa</taxon>
        <taxon>Arthropoda</taxon>
        <taxon>Hexapoda</taxon>
        <taxon>Insecta</taxon>
        <taxon>Pterygota</taxon>
        <taxon>Neoptera</taxon>
        <taxon>Endopterygota</taxon>
        <taxon>Lepidoptera</taxon>
        <taxon>Glossata</taxon>
        <taxon>Ditrysia</taxon>
        <taxon>Papilionoidea</taxon>
        <taxon>Papilionidae</taxon>
        <taxon>Papilioninae</taxon>
        <taxon>Papilio</taxon>
    </lineage>
</organism>
<protein>
    <submittedName>
        <fullName evidence="1">Uncharacterized protein</fullName>
    </submittedName>
</protein>
<name>A0A194QXV3_PAPMA</name>
<keyword evidence="2" id="KW-1185">Reference proteome</keyword>